<feature type="compositionally biased region" description="Gly residues" evidence="8">
    <location>
        <begin position="85"/>
        <end position="105"/>
    </location>
</feature>
<comment type="caution">
    <text evidence="11">The sequence shown here is derived from an EMBL/GenBank/DDBJ whole genome shotgun (WGS) entry which is preliminary data.</text>
</comment>
<accession>A0ABN9Q480</accession>
<keyword evidence="3" id="KW-0808">Transferase</keyword>
<dbReference type="InterPro" id="IPR000719">
    <property type="entry name" value="Prot_kinase_dom"/>
</dbReference>
<reference evidence="11" key="1">
    <citation type="submission" date="2023-10" db="EMBL/GenBank/DDBJ databases">
        <authorList>
            <person name="Chen Y."/>
            <person name="Shah S."/>
            <person name="Dougan E. K."/>
            <person name="Thang M."/>
            <person name="Chan C."/>
        </authorList>
    </citation>
    <scope>NUCLEOTIDE SEQUENCE [LARGE SCALE GENOMIC DNA]</scope>
</reference>
<dbReference type="Gene3D" id="1.10.510.10">
    <property type="entry name" value="Transferase(Phosphotransferase) domain 1"/>
    <property type="match status" value="1"/>
</dbReference>
<dbReference type="SMART" id="SM00220">
    <property type="entry name" value="S_TKc"/>
    <property type="match status" value="1"/>
</dbReference>
<evidence type="ECO:0000256" key="1">
    <source>
        <dbReference type="ARBA" id="ARBA00001946"/>
    </source>
</evidence>
<keyword evidence="12" id="KW-1185">Reference proteome</keyword>
<feature type="region of interest" description="Disordered" evidence="8">
    <location>
        <begin position="65"/>
        <end position="144"/>
    </location>
</feature>
<evidence type="ECO:0000259" key="10">
    <source>
        <dbReference type="PROSITE" id="PS50222"/>
    </source>
</evidence>
<feature type="domain" description="Protein kinase" evidence="9">
    <location>
        <begin position="174"/>
        <end position="431"/>
    </location>
</feature>
<evidence type="ECO:0000256" key="8">
    <source>
        <dbReference type="SAM" id="MobiDB-lite"/>
    </source>
</evidence>
<keyword evidence="4" id="KW-0547">Nucleotide-binding</keyword>
<organism evidence="11 12">
    <name type="scientific">Prorocentrum cordatum</name>
    <dbReference type="NCBI Taxonomy" id="2364126"/>
    <lineage>
        <taxon>Eukaryota</taxon>
        <taxon>Sar</taxon>
        <taxon>Alveolata</taxon>
        <taxon>Dinophyceae</taxon>
        <taxon>Prorocentrales</taxon>
        <taxon>Prorocentraceae</taxon>
        <taxon>Prorocentrum</taxon>
    </lineage>
</organism>
<dbReference type="InterPro" id="IPR008271">
    <property type="entry name" value="Ser/Thr_kinase_AS"/>
</dbReference>
<dbReference type="CDD" id="cd05117">
    <property type="entry name" value="STKc_CAMK"/>
    <property type="match status" value="1"/>
</dbReference>
<dbReference type="InterPro" id="IPR011009">
    <property type="entry name" value="Kinase-like_dom_sf"/>
</dbReference>
<evidence type="ECO:0000256" key="6">
    <source>
        <dbReference type="ARBA" id="ARBA00022840"/>
    </source>
</evidence>
<evidence type="ECO:0000313" key="12">
    <source>
        <dbReference type="Proteomes" id="UP001189429"/>
    </source>
</evidence>
<dbReference type="PROSITE" id="PS50222">
    <property type="entry name" value="EF_HAND_2"/>
    <property type="match status" value="1"/>
</dbReference>
<dbReference type="InterPro" id="IPR002048">
    <property type="entry name" value="EF_hand_dom"/>
</dbReference>
<dbReference type="Pfam" id="PF13499">
    <property type="entry name" value="EF-hand_7"/>
    <property type="match status" value="1"/>
</dbReference>
<protein>
    <recommendedName>
        <fullName evidence="13">Non-specific serine/threonine protein kinase</fullName>
    </recommendedName>
</protein>
<dbReference type="PANTHER" id="PTHR24349">
    <property type="entry name" value="SERINE/THREONINE-PROTEIN KINASE"/>
    <property type="match status" value="1"/>
</dbReference>
<feature type="compositionally biased region" description="Low complexity" evidence="8">
    <location>
        <begin position="106"/>
        <end position="115"/>
    </location>
</feature>
<keyword evidence="2" id="KW-0723">Serine/threonine-protein kinase</keyword>
<evidence type="ECO:0000256" key="3">
    <source>
        <dbReference type="ARBA" id="ARBA00022679"/>
    </source>
</evidence>
<comment type="cofactor">
    <cofactor evidence="1">
        <name>Mg(2+)</name>
        <dbReference type="ChEBI" id="CHEBI:18420"/>
    </cofactor>
</comment>
<evidence type="ECO:0000256" key="5">
    <source>
        <dbReference type="ARBA" id="ARBA00022777"/>
    </source>
</evidence>
<dbReference type="Pfam" id="PF00069">
    <property type="entry name" value="Pkinase"/>
    <property type="match status" value="1"/>
</dbReference>
<dbReference type="Gene3D" id="3.30.200.20">
    <property type="entry name" value="Phosphorylase Kinase, domain 1"/>
    <property type="match status" value="1"/>
</dbReference>
<name>A0ABN9Q480_9DINO</name>
<proteinExistence type="inferred from homology"/>
<keyword evidence="6" id="KW-0067">ATP-binding</keyword>
<evidence type="ECO:0008006" key="13">
    <source>
        <dbReference type="Google" id="ProtNLM"/>
    </source>
</evidence>
<evidence type="ECO:0000313" key="11">
    <source>
        <dbReference type="EMBL" id="CAK0800539.1"/>
    </source>
</evidence>
<dbReference type="Proteomes" id="UP001189429">
    <property type="component" value="Unassembled WGS sequence"/>
</dbReference>
<keyword evidence="5" id="KW-0418">Kinase</keyword>
<gene>
    <name evidence="11" type="ORF">PCOR1329_LOCUS8671</name>
</gene>
<dbReference type="PROSITE" id="PS50011">
    <property type="entry name" value="PROTEIN_KINASE_DOM"/>
    <property type="match status" value="1"/>
</dbReference>
<dbReference type="EMBL" id="CAUYUJ010002388">
    <property type="protein sequence ID" value="CAK0800539.1"/>
    <property type="molecule type" value="Genomic_DNA"/>
</dbReference>
<feature type="compositionally biased region" description="Low complexity" evidence="8">
    <location>
        <begin position="73"/>
        <end position="84"/>
    </location>
</feature>
<evidence type="ECO:0000259" key="9">
    <source>
        <dbReference type="PROSITE" id="PS50011"/>
    </source>
</evidence>
<dbReference type="InterPro" id="IPR050205">
    <property type="entry name" value="CDPK_Ser/Thr_kinases"/>
</dbReference>
<dbReference type="CDD" id="cd00051">
    <property type="entry name" value="EFh"/>
    <property type="match status" value="1"/>
</dbReference>
<dbReference type="PROSITE" id="PS00108">
    <property type="entry name" value="PROTEIN_KINASE_ST"/>
    <property type="match status" value="1"/>
</dbReference>
<evidence type="ECO:0000256" key="4">
    <source>
        <dbReference type="ARBA" id="ARBA00022741"/>
    </source>
</evidence>
<feature type="domain" description="EF-hand" evidence="10">
    <location>
        <begin position="513"/>
        <end position="548"/>
    </location>
</feature>
<dbReference type="Gene3D" id="1.10.238.10">
    <property type="entry name" value="EF-hand"/>
    <property type="match status" value="2"/>
</dbReference>
<dbReference type="SMART" id="SM00054">
    <property type="entry name" value="EFh"/>
    <property type="match status" value="2"/>
</dbReference>
<dbReference type="SUPFAM" id="SSF56112">
    <property type="entry name" value="Protein kinase-like (PK-like)"/>
    <property type="match status" value="1"/>
</dbReference>
<comment type="similarity">
    <text evidence="7">Belongs to the protein kinase superfamily. Ser/Thr protein kinase family. CDPK subfamily.</text>
</comment>
<dbReference type="SUPFAM" id="SSF47473">
    <property type="entry name" value="EF-hand"/>
    <property type="match status" value="1"/>
</dbReference>
<sequence length="593" mass="64216">MAAGVMRRQRASPTPMLARATGGPRDGAAAEATARLGPCCAGGLPLLLGRPRSGRACNALEAAGHGDAGTGRSGASSGASSGCGASSGGSGGTTDAGVRGAGDGCGASSPSSGSSRAGGGGPASRPLDGARRRGRSFSSVSSLGDRSHLEVRAGKIAVSGRYHEQTHRIEQDYDIHRAVCGVGQSGQVRVATRRGSPRGRRRYAVKAFDVAAASEFSRNMWAGEVEVFLCMDHPHIARLYDVYDQGNMLYLVMELMEGGELFDRVVKQRAFSEPAAVESTTQILWALNYLHKHNVVHRDLKPENIVFDRKDSSVLKLIDFGFSRIWEPGVNMEAEFGSPGYMAPEVLTGSYTSQCDLWSLGVIVFVMLCGYAPFPGSRAEKRANIRQGKFHMCPKRWAHVSKDAQAFTRSLLVVDPSSRLSARAAMDHPWLAQQHPTSFWRREAKLNGSVVTALREFGRASKFRRCCLEMIAWSLSSEECEGVLEHFRAMDQSRQGTITLSELQAALRRGFGVPDSEVRQIFTAMDTNSDEEIHYSDFLAAMVSTFVDVGSTGTSVVDNYFFRNESSTTIPTPSTTRTAFFGLDQGRTTREQR</sequence>
<evidence type="ECO:0000256" key="7">
    <source>
        <dbReference type="ARBA" id="ARBA00024334"/>
    </source>
</evidence>
<dbReference type="InterPro" id="IPR011992">
    <property type="entry name" value="EF-hand-dom_pair"/>
</dbReference>
<evidence type="ECO:0000256" key="2">
    <source>
        <dbReference type="ARBA" id="ARBA00022527"/>
    </source>
</evidence>
<feature type="region of interest" description="Disordered" evidence="8">
    <location>
        <begin position="1"/>
        <end position="30"/>
    </location>
</feature>